<name>A0A4S4DRX9_CAMSN</name>
<dbReference type="STRING" id="542762.A0A4S4DRX9"/>
<comment type="caution">
    <text evidence="1">The sequence shown here is derived from an EMBL/GenBank/DDBJ whole genome shotgun (WGS) entry which is preliminary data.</text>
</comment>
<dbReference type="Proteomes" id="UP000306102">
    <property type="component" value="Unassembled WGS sequence"/>
</dbReference>
<gene>
    <name evidence="1" type="ORF">TEA_012902</name>
</gene>
<keyword evidence="2" id="KW-1185">Reference proteome</keyword>
<protein>
    <submittedName>
        <fullName evidence="1">Uncharacterized protein</fullName>
    </submittedName>
</protein>
<dbReference type="InterPro" id="IPR015424">
    <property type="entry name" value="PyrdxlP-dep_Trfase"/>
</dbReference>
<evidence type="ECO:0000313" key="1">
    <source>
        <dbReference type="EMBL" id="THG05096.1"/>
    </source>
</evidence>
<dbReference type="InterPro" id="IPR015421">
    <property type="entry name" value="PyrdxlP-dep_Trfase_major"/>
</dbReference>
<dbReference type="SUPFAM" id="SSF53383">
    <property type="entry name" value="PLP-dependent transferases"/>
    <property type="match status" value="1"/>
</dbReference>
<dbReference type="Gene3D" id="3.40.640.10">
    <property type="entry name" value="Type I PLP-dependent aspartate aminotransferase-like (Major domain)"/>
    <property type="match status" value="1"/>
</dbReference>
<proteinExistence type="predicted"/>
<accession>A0A4S4DRX9</accession>
<dbReference type="EMBL" id="SDRB02010666">
    <property type="protein sequence ID" value="THG05096.1"/>
    <property type="molecule type" value="Genomic_DNA"/>
</dbReference>
<organism evidence="1 2">
    <name type="scientific">Camellia sinensis var. sinensis</name>
    <name type="common">China tea</name>
    <dbReference type="NCBI Taxonomy" id="542762"/>
    <lineage>
        <taxon>Eukaryota</taxon>
        <taxon>Viridiplantae</taxon>
        <taxon>Streptophyta</taxon>
        <taxon>Embryophyta</taxon>
        <taxon>Tracheophyta</taxon>
        <taxon>Spermatophyta</taxon>
        <taxon>Magnoliopsida</taxon>
        <taxon>eudicotyledons</taxon>
        <taxon>Gunneridae</taxon>
        <taxon>Pentapetalae</taxon>
        <taxon>asterids</taxon>
        <taxon>Ericales</taxon>
        <taxon>Theaceae</taxon>
        <taxon>Camellia</taxon>
    </lineage>
</organism>
<sequence length="150" mass="17144">MGSHGTLARRAVQTETPIMVLIQEVIRGAKDALSLAQGVVYWQPPKPALDKVKELVWEPSVSRYGADEGLPELREALVRKLSNRDSYRKSKWSCTESRIESNRESFPVNSSSNEVERGQTWPRRQAIKLACKAYMIRVMFPRRRKAATEK</sequence>
<reference evidence="1 2" key="1">
    <citation type="journal article" date="2018" name="Proc. Natl. Acad. Sci. U.S.A.">
        <title>Draft genome sequence of Camellia sinensis var. sinensis provides insights into the evolution of the tea genome and tea quality.</title>
        <authorList>
            <person name="Wei C."/>
            <person name="Yang H."/>
            <person name="Wang S."/>
            <person name="Zhao J."/>
            <person name="Liu C."/>
            <person name="Gao L."/>
            <person name="Xia E."/>
            <person name="Lu Y."/>
            <person name="Tai Y."/>
            <person name="She G."/>
            <person name="Sun J."/>
            <person name="Cao H."/>
            <person name="Tong W."/>
            <person name="Gao Q."/>
            <person name="Li Y."/>
            <person name="Deng W."/>
            <person name="Jiang X."/>
            <person name="Wang W."/>
            <person name="Chen Q."/>
            <person name="Zhang S."/>
            <person name="Li H."/>
            <person name="Wu J."/>
            <person name="Wang P."/>
            <person name="Li P."/>
            <person name="Shi C."/>
            <person name="Zheng F."/>
            <person name="Jian J."/>
            <person name="Huang B."/>
            <person name="Shan D."/>
            <person name="Shi M."/>
            <person name="Fang C."/>
            <person name="Yue Y."/>
            <person name="Li F."/>
            <person name="Li D."/>
            <person name="Wei S."/>
            <person name="Han B."/>
            <person name="Jiang C."/>
            <person name="Yin Y."/>
            <person name="Xia T."/>
            <person name="Zhang Z."/>
            <person name="Bennetzen J.L."/>
            <person name="Zhao S."/>
            <person name="Wan X."/>
        </authorList>
    </citation>
    <scope>NUCLEOTIDE SEQUENCE [LARGE SCALE GENOMIC DNA]</scope>
    <source>
        <strain evidence="2">cv. Shuchazao</strain>
        <tissue evidence="1">Leaf</tissue>
    </source>
</reference>
<evidence type="ECO:0000313" key="2">
    <source>
        <dbReference type="Proteomes" id="UP000306102"/>
    </source>
</evidence>
<dbReference type="AlphaFoldDB" id="A0A4S4DRX9"/>